<feature type="domain" description="ZinT" evidence="3">
    <location>
        <begin position="39"/>
        <end position="217"/>
    </location>
</feature>
<evidence type="ECO:0000256" key="1">
    <source>
        <dbReference type="ARBA" id="ARBA00022729"/>
    </source>
</evidence>
<evidence type="ECO:0000313" key="4">
    <source>
        <dbReference type="EMBL" id="PRY81384.1"/>
    </source>
</evidence>
<evidence type="ECO:0000256" key="2">
    <source>
        <dbReference type="ARBA" id="ARBA00022833"/>
    </source>
</evidence>
<dbReference type="InterPro" id="IPR015304">
    <property type="entry name" value="ZinT_dom"/>
</dbReference>
<dbReference type="Proteomes" id="UP000238205">
    <property type="component" value="Unassembled WGS sequence"/>
</dbReference>
<dbReference type="SUPFAM" id="SSF50814">
    <property type="entry name" value="Lipocalins"/>
    <property type="match status" value="1"/>
</dbReference>
<organism evidence="4 5">
    <name type="scientific">Alkalibacterium olivapovliticus</name>
    <dbReference type="NCBI Taxonomy" id="99907"/>
    <lineage>
        <taxon>Bacteria</taxon>
        <taxon>Bacillati</taxon>
        <taxon>Bacillota</taxon>
        <taxon>Bacilli</taxon>
        <taxon>Lactobacillales</taxon>
        <taxon>Carnobacteriaceae</taxon>
        <taxon>Alkalibacterium</taxon>
    </lineage>
</organism>
<dbReference type="Gene3D" id="2.40.128.20">
    <property type="match status" value="1"/>
</dbReference>
<accession>A0A2T0W5N4</accession>
<proteinExistence type="predicted"/>
<dbReference type="RefSeq" id="WP_211295455.1">
    <property type="nucleotide sequence ID" value="NZ_PVTO01000018.1"/>
</dbReference>
<dbReference type="EMBL" id="PVTO01000018">
    <property type="protein sequence ID" value="PRY81384.1"/>
    <property type="molecule type" value="Genomic_DNA"/>
</dbReference>
<evidence type="ECO:0000259" key="3">
    <source>
        <dbReference type="Pfam" id="PF09223"/>
    </source>
</evidence>
<name>A0A2T0W5N4_9LACT</name>
<dbReference type="InterPro" id="IPR012674">
    <property type="entry name" value="Calycin"/>
</dbReference>
<dbReference type="AlphaFoldDB" id="A0A2T0W5N4"/>
<dbReference type="GO" id="GO:0008270">
    <property type="term" value="F:zinc ion binding"/>
    <property type="evidence" value="ECO:0007669"/>
    <property type="project" value="InterPro"/>
</dbReference>
<keyword evidence="2" id="KW-0862">Zinc</keyword>
<reference evidence="4 5" key="1">
    <citation type="submission" date="2018-03" db="EMBL/GenBank/DDBJ databases">
        <title>Genomic Encyclopedia of Archaeal and Bacterial Type Strains, Phase II (KMG-II): from individual species to whole genera.</title>
        <authorList>
            <person name="Goeker M."/>
        </authorList>
    </citation>
    <scope>NUCLEOTIDE SEQUENCE [LARGE SCALE GENOMIC DNA]</scope>
    <source>
        <strain evidence="4 5">DSM 13175</strain>
    </source>
</reference>
<sequence>MDGLHIKAALVDEDHEIIAESDPAVVSIDDHHGSDELTRRIYSGFFYNDEIGDRELTDWAGDWQSVHPYLESGALDEVFEAKAADSDSMDFDEYKDYYAIGYETDVERMVIDEDSFTFYDEDGNEHTAEYDYDGYEILDYARGNRGVRFVYARTDDNEDMPAFIQFSDHIIAPQESDHFHLYWGDDRDELLDEVTNWPTYYPSDYTEEDLVRDMLAH</sequence>
<comment type="caution">
    <text evidence="4">The sequence shown here is derived from an EMBL/GenBank/DDBJ whole genome shotgun (WGS) entry which is preliminary data.</text>
</comment>
<protein>
    <submittedName>
        <fullName evidence="4">Zn/Cd-binding protein ZinT</fullName>
    </submittedName>
</protein>
<evidence type="ECO:0000313" key="5">
    <source>
        <dbReference type="Proteomes" id="UP000238205"/>
    </source>
</evidence>
<keyword evidence="5" id="KW-1185">Reference proteome</keyword>
<gene>
    <name evidence="4" type="ORF">CLV38_11834</name>
</gene>
<keyword evidence="1" id="KW-0732">Signal</keyword>
<dbReference type="Pfam" id="PF09223">
    <property type="entry name" value="ZinT"/>
    <property type="match status" value="1"/>
</dbReference>